<dbReference type="GO" id="GO:0043770">
    <property type="term" value="F:demethylmenaquinone methyltransferase activity"/>
    <property type="evidence" value="ECO:0007669"/>
    <property type="project" value="UniProtKB-EC"/>
</dbReference>
<dbReference type="EC" id="2.1.1.163" evidence="3"/>
<dbReference type="PANTHER" id="PTHR43861">
    <property type="entry name" value="TRANS-ACONITATE 2-METHYLTRANSFERASE-RELATED"/>
    <property type="match status" value="1"/>
</dbReference>
<comment type="caution">
    <text evidence="3">The sequence shown here is derived from an EMBL/GenBank/DDBJ whole genome shotgun (WGS) entry which is preliminary data.</text>
</comment>
<dbReference type="Proteomes" id="UP000551616">
    <property type="component" value="Unassembled WGS sequence"/>
</dbReference>
<gene>
    <name evidence="3" type="primary">ubiE_2</name>
    <name evidence="3" type="ORF">HOV93_17880</name>
</gene>
<sequence>MSSPSSKPSWQLPTGVTRGSLDYIESPAIADGYDEDLTFGSEFQFDEQVVADFIPATGLVADLGCGTARALIPLVRRGNRGLAVDLSDEMLRIVAEKAQRENLDIKCQQANLVELEAIADQSIDHAICMFSTLGMIKGAVYRKQFLDHVHRILKPGGKFVVHVHNFWFNLFEPDGLLWIASHLVKSKLTSELERGDKYYRYRGIPNFFLHVFSRSEFAKSLKTSDFQVTRLVPLCMDRQAELSHPWLLGSVRASGWIALCEKPPR</sequence>
<protein>
    <submittedName>
        <fullName evidence="3">Ubiquinone/menaquinone biosynthesis C-methyltransferase UbiE</fullName>
        <ecNumber evidence="3">2.1.1.163</ecNumber>
    </submittedName>
</protein>
<keyword evidence="3" id="KW-0830">Ubiquinone</keyword>
<keyword evidence="4" id="KW-1185">Reference proteome</keyword>
<reference evidence="3 4" key="1">
    <citation type="submission" date="2020-05" db="EMBL/GenBank/DDBJ databases">
        <title>Bremerella alba sp. nov., a novel planctomycete isolated from the surface of the macroalga Fucus spiralis.</title>
        <authorList>
            <person name="Godinho O."/>
            <person name="Botelho R."/>
            <person name="Albuquerque L."/>
            <person name="Wiegand S."/>
            <person name="Da Costa M.S."/>
            <person name="Lobo-Da-Cunha A."/>
            <person name="Jogler C."/>
            <person name="Lage O.M."/>
        </authorList>
    </citation>
    <scope>NUCLEOTIDE SEQUENCE [LARGE SCALE GENOMIC DNA]</scope>
    <source>
        <strain evidence="3 4">FF15</strain>
    </source>
</reference>
<dbReference type="EMBL" id="JABRWO010000004">
    <property type="protein sequence ID" value="MBA2114622.1"/>
    <property type="molecule type" value="Genomic_DNA"/>
</dbReference>
<dbReference type="InterPro" id="IPR041698">
    <property type="entry name" value="Methyltransf_25"/>
</dbReference>
<dbReference type="Gene3D" id="3.40.50.150">
    <property type="entry name" value="Vaccinia Virus protein VP39"/>
    <property type="match status" value="1"/>
</dbReference>
<evidence type="ECO:0000313" key="4">
    <source>
        <dbReference type="Proteomes" id="UP000551616"/>
    </source>
</evidence>
<keyword evidence="1 3" id="KW-0808">Transferase</keyword>
<name>A0A7V9A6S8_9BACT</name>
<keyword evidence="3" id="KW-0489">Methyltransferase</keyword>
<organism evidence="3 4">
    <name type="scientific">Bremerella alba</name>
    <dbReference type="NCBI Taxonomy" id="980252"/>
    <lineage>
        <taxon>Bacteria</taxon>
        <taxon>Pseudomonadati</taxon>
        <taxon>Planctomycetota</taxon>
        <taxon>Planctomycetia</taxon>
        <taxon>Pirellulales</taxon>
        <taxon>Pirellulaceae</taxon>
        <taxon>Bremerella</taxon>
    </lineage>
</organism>
<evidence type="ECO:0000256" key="1">
    <source>
        <dbReference type="ARBA" id="ARBA00022679"/>
    </source>
</evidence>
<feature type="domain" description="Methyltransferase" evidence="2">
    <location>
        <begin position="60"/>
        <end position="157"/>
    </location>
</feature>
<evidence type="ECO:0000313" key="3">
    <source>
        <dbReference type="EMBL" id="MBA2114622.1"/>
    </source>
</evidence>
<accession>A0A7V9A6S8</accession>
<dbReference type="InterPro" id="IPR029063">
    <property type="entry name" value="SAM-dependent_MTases_sf"/>
</dbReference>
<dbReference type="CDD" id="cd02440">
    <property type="entry name" value="AdoMet_MTases"/>
    <property type="match status" value="1"/>
</dbReference>
<proteinExistence type="predicted"/>
<dbReference type="AlphaFoldDB" id="A0A7V9A6S8"/>
<dbReference type="Pfam" id="PF13649">
    <property type="entry name" value="Methyltransf_25"/>
    <property type="match status" value="1"/>
</dbReference>
<evidence type="ECO:0000259" key="2">
    <source>
        <dbReference type="Pfam" id="PF13649"/>
    </source>
</evidence>
<dbReference type="SUPFAM" id="SSF53335">
    <property type="entry name" value="S-adenosyl-L-methionine-dependent methyltransferases"/>
    <property type="match status" value="1"/>
</dbReference>
<dbReference type="GO" id="GO:0032259">
    <property type="term" value="P:methylation"/>
    <property type="evidence" value="ECO:0007669"/>
    <property type="project" value="UniProtKB-KW"/>
</dbReference>
<dbReference type="RefSeq" id="WP_207396082.1">
    <property type="nucleotide sequence ID" value="NZ_JABRWO010000004.1"/>
</dbReference>